<evidence type="ECO:0000313" key="1">
    <source>
        <dbReference type="EMBL" id="KAL3268013.1"/>
    </source>
</evidence>
<dbReference type="EMBL" id="JABFTP020000021">
    <property type="protein sequence ID" value="KAL3268013.1"/>
    <property type="molecule type" value="Genomic_DNA"/>
</dbReference>
<keyword evidence="2" id="KW-1185">Reference proteome</keyword>
<dbReference type="AlphaFoldDB" id="A0ABD2MNY7"/>
<sequence length="59" mass="7095">MKNKVEAAHTIFKVRRDDWFFQVYEVMKKRHRCEIEAQIKNEIVEFIAGSTNSHSAIWK</sequence>
<comment type="caution">
    <text evidence="1">The sequence shown here is derived from an EMBL/GenBank/DDBJ whole genome shotgun (WGS) entry which is preliminary data.</text>
</comment>
<gene>
    <name evidence="1" type="ORF">HHI36_007146</name>
</gene>
<organism evidence="1 2">
    <name type="scientific">Cryptolaemus montrouzieri</name>
    <dbReference type="NCBI Taxonomy" id="559131"/>
    <lineage>
        <taxon>Eukaryota</taxon>
        <taxon>Metazoa</taxon>
        <taxon>Ecdysozoa</taxon>
        <taxon>Arthropoda</taxon>
        <taxon>Hexapoda</taxon>
        <taxon>Insecta</taxon>
        <taxon>Pterygota</taxon>
        <taxon>Neoptera</taxon>
        <taxon>Endopterygota</taxon>
        <taxon>Coleoptera</taxon>
        <taxon>Polyphaga</taxon>
        <taxon>Cucujiformia</taxon>
        <taxon>Coccinelloidea</taxon>
        <taxon>Coccinellidae</taxon>
        <taxon>Scymninae</taxon>
        <taxon>Scymnini</taxon>
        <taxon>Cryptolaemus</taxon>
    </lineage>
</organism>
<evidence type="ECO:0000313" key="2">
    <source>
        <dbReference type="Proteomes" id="UP001516400"/>
    </source>
</evidence>
<accession>A0ABD2MNY7</accession>
<proteinExistence type="predicted"/>
<dbReference type="Proteomes" id="UP001516400">
    <property type="component" value="Unassembled WGS sequence"/>
</dbReference>
<reference evidence="1 2" key="1">
    <citation type="journal article" date="2021" name="BMC Biol.">
        <title>Horizontally acquired antibacterial genes associated with adaptive radiation of ladybird beetles.</title>
        <authorList>
            <person name="Li H.S."/>
            <person name="Tang X.F."/>
            <person name="Huang Y.H."/>
            <person name="Xu Z.Y."/>
            <person name="Chen M.L."/>
            <person name="Du X.Y."/>
            <person name="Qiu B.Y."/>
            <person name="Chen P.T."/>
            <person name="Zhang W."/>
            <person name="Slipinski A."/>
            <person name="Escalona H.E."/>
            <person name="Waterhouse R.M."/>
            <person name="Zwick A."/>
            <person name="Pang H."/>
        </authorList>
    </citation>
    <scope>NUCLEOTIDE SEQUENCE [LARGE SCALE GENOMIC DNA]</scope>
    <source>
        <strain evidence="1">SYSU2018</strain>
    </source>
</reference>
<feature type="non-terminal residue" evidence="1">
    <location>
        <position position="59"/>
    </location>
</feature>
<name>A0ABD2MNY7_9CUCU</name>
<protein>
    <submittedName>
        <fullName evidence="1">Uncharacterized protein</fullName>
    </submittedName>
</protein>